<comment type="similarity">
    <text evidence="3 12">Belongs to the methylenetetrahydrofolate reductase family.</text>
</comment>
<dbReference type="EMBL" id="JBBMFT010000010">
    <property type="protein sequence ID" value="MEQ2457266.1"/>
    <property type="molecule type" value="Genomic_DNA"/>
</dbReference>
<evidence type="ECO:0000256" key="4">
    <source>
        <dbReference type="ARBA" id="ARBA00022605"/>
    </source>
</evidence>
<evidence type="ECO:0000256" key="6">
    <source>
        <dbReference type="ARBA" id="ARBA00022827"/>
    </source>
</evidence>
<comment type="pathway">
    <text evidence="2 12">One-carbon metabolism; tetrahydrofolate interconversion.</text>
</comment>
<name>A0ABV1EUG6_9FIRM</name>
<keyword evidence="6 12" id="KW-0274">FAD</keyword>
<keyword evidence="9" id="KW-0486">Methionine biosynthesis</keyword>
<keyword evidence="14" id="KW-1185">Reference proteome</keyword>
<sequence>MKLSALLAQHEITVSCELFPPKSGAALEHVDDVLRDTAALAPDFISVTYGAGGSTSKRTLELASRLQDVYHVPALAHLTCVSSTREEIAAMVGRLRQAGIENILALRGDIPQDAQFPRPDCFHYANELVSFLRSLEGGADLCIGGACYPEGHVECPHFYTDLDNLKRKVDTGVDFLTTQMFFDNDVLYRFLFRALDHGITVPIVAGIMPVISVRQIQRSCELSGTVMPPRLQGIADRFGDDPAAMRQAGIAYATEQILDLIAHGVTHIHIYTMNKPDVAAKIMDNLSSILRPHGQD</sequence>
<dbReference type="Gene3D" id="3.20.20.220">
    <property type="match status" value="1"/>
</dbReference>
<evidence type="ECO:0000313" key="13">
    <source>
        <dbReference type="EMBL" id="MEQ2457266.1"/>
    </source>
</evidence>
<evidence type="ECO:0000256" key="7">
    <source>
        <dbReference type="ARBA" id="ARBA00023002"/>
    </source>
</evidence>
<dbReference type="PANTHER" id="PTHR45754">
    <property type="entry name" value="METHYLENETETRAHYDROFOLATE REDUCTASE"/>
    <property type="match status" value="1"/>
</dbReference>
<comment type="caution">
    <text evidence="13">The sequence shown here is derived from an EMBL/GenBank/DDBJ whole genome shotgun (WGS) entry which is preliminary data.</text>
</comment>
<comment type="cofactor">
    <cofactor evidence="1 12">
        <name>FAD</name>
        <dbReference type="ChEBI" id="CHEBI:57692"/>
    </cofactor>
</comment>
<dbReference type="NCBIfam" id="TIGR00676">
    <property type="entry name" value="fadh2"/>
    <property type="match status" value="1"/>
</dbReference>
<dbReference type="EC" id="1.5.1.54" evidence="12"/>
<evidence type="ECO:0000256" key="8">
    <source>
        <dbReference type="ARBA" id="ARBA00023027"/>
    </source>
</evidence>
<evidence type="ECO:0000256" key="11">
    <source>
        <dbReference type="ARBA" id="ARBA00048628"/>
    </source>
</evidence>
<evidence type="ECO:0000256" key="3">
    <source>
        <dbReference type="ARBA" id="ARBA00006743"/>
    </source>
</evidence>
<gene>
    <name evidence="13" type="primary">metF</name>
    <name evidence="13" type="ORF">WMO45_12120</name>
</gene>
<proteinExistence type="inferred from homology"/>
<keyword evidence="5 12" id="KW-0285">Flavoprotein</keyword>
<keyword evidence="7 12" id="KW-0560">Oxidoreductase</keyword>
<dbReference type="CDD" id="cd00537">
    <property type="entry name" value="MTHFR"/>
    <property type="match status" value="1"/>
</dbReference>
<dbReference type="InterPro" id="IPR029041">
    <property type="entry name" value="FAD-linked_oxidoreductase-like"/>
</dbReference>
<evidence type="ECO:0000256" key="12">
    <source>
        <dbReference type="RuleBase" id="RU003862"/>
    </source>
</evidence>
<evidence type="ECO:0000256" key="2">
    <source>
        <dbReference type="ARBA" id="ARBA00004777"/>
    </source>
</evidence>
<evidence type="ECO:0000256" key="5">
    <source>
        <dbReference type="ARBA" id="ARBA00022630"/>
    </source>
</evidence>
<keyword evidence="8" id="KW-0520">NAD</keyword>
<comment type="catalytic activity">
    <reaction evidence="11">
        <text>(6S)-5-methyl-5,6,7,8-tetrahydrofolate + NAD(+) = (6R)-5,10-methylene-5,6,7,8-tetrahydrofolate + NADH + H(+)</text>
        <dbReference type="Rhea" id="RHEA:19821"/>
        <dbReference type="ChEBI" id="CHEBI:15378"/>
        <dbReference type="ChEBI" id="CHEBI:15636"/>
        <dbReference type="ChEBI" id="CHEBI:18608"/>
        <dbReference type="ChEBI" id="CHEBI:57540"/>
        <dbReference type="ChEBI" id="CHEBI:57945"/>
        <dbReference type="EC" id="1.5.1.54"/>
    </reaction>
    <physiologicalReaction direction="right-to-left" evidence="11">
        <dbReference type="Rhea" id="RHEA:19823"/>
    </physiologicalReaction>
</comment>
<accession>A0ABV1EUG6</accession>
<dbReference type="RefSeq" id="WP_349141050.1">
    <property type="nucleotide sequence ID" value="NZ_JBBMFT010000010.1"/>
</dbReference>
<protein>
    <recommendedName>
        <fullName evidence="12">Methylenetetrahydrofolate reductase</fullName>
        <ecNumber evidence="12">1.5.1.54</ecNumber>
    </recommendedName>
</protein>
<dbReference type="PANTHER" id="PTHR45754:SF3">
    <property type="entry name" value="METHYLENETETRAHYDROFOLATE REDUCTASE (NADPH)"/>
    <property type="match status" value="1"/>
</dbReference>
<dbReference type="SUPFAM" id="SSF51730">
    <property type="entry name" value="FAD-linked oxidoreductase"/>
    <property type="match status" value="1"/>
</dbReference>
<reference evidence="13 14" key="1">
    <citation type="submission" date="2024-03" db="EMBL/GenBank/DDBJ databases">
        <title>Human intestinal bacterial collection.</title>
        <authorList>
            <person name="Pauvert C."/>
            <person name="Hitch T.C.A."/>
            <person name="Clavel T."/>
        </authorList>
    </citation>
    <scope>NUCLEOTIDE SEQUENCE [LARGE SCALE GENOMIC DNA]</scope>
    <source>
        <strain evidence="13 14">CLA-AP-H34</strain>
    </source>
</reference>
<comment type="pathway">
    <text evidence="10">Amino-acid biosynthesis; L-methionine biosynthesis via de novo pathway.</text>
</comment>
<organism evidence="13 14">
    <name type="scientific">Flavonifractor hominis</name>
    <dbReference type="NCBI Taxonomy" id="3133178"/>
    <lineage>
        <taxon>Bacteria</taxon>
        <taxon>Bacillati</taxon>
        <taxon>Bacillota</taxon>
        <taxon>Clostridia</taxon>
        <taxon>Eubacteriales</taxon>
        <taxon>Oscillospiraceae</taxon>
        <taxon>Flavonifractor</taxon>
    </lineage>
</organism>
<evidence type="ECO:0000313" key="14">
    <source>
        <dbReference type="Proteomes" id="UP001440599"/>
    </source>
</evidence>
<evidence type="ECO:0000256" key="9">
    <source>
        <dbReference type="ARBA" id="ARBA00023167"/>
    </source>
</evidence>
<evidence type="ECO:0000256" key="1">
    <source>
        <dbReference type="ARBA" id="ARBA00001974"/>
    </source>
</evidence>
<evidence type="ECO:0000256" key="10">
    <source>
        <dbReference type="ARBA" id="ARBA00034478"/>
    </source>
</evidence>
<dbReference type="Pfam" id="PF02219">
    <property type="entry name" value="MTHFR"/>
    <property type="match status" value="1"/>
</dbReference>
<dbReference type="Proteomes" id="UP001440599">
    <property type="component" value="Unassembled WGS sequence"/>
</dbReference>
<dbReference type="GO" id="GO:0004489">
    <property type="term" value="F:methylenetetrahydrofolate reductase [NAD(P)H] activity"/>
    <property type="evidence" value="ECO:0007669"/>
    <property type="project" value="UniProtKB-EC"/>
</dbReference>
<keyword evidence="4" id="KW-0028">Amino-acid biosynthesis</keyword>
<dbReference type="InterPro" id="IPR004620">
    <property type="entry name" value="MTHF_reductase_bac"/>
</dbReference>
<dbReference type="InterPro" id="IPR003171">
    <property type="entry name" value="Mehydrof_redctse-like"/>
</dbReference>